<gene>
    <name evidence="6" type="ORF">CWO92_10035</name>
</gene>
<comment type="caution">
    <text evidence="6">The sequence shown here is derived from an EMBL/GenBank/DDBJ whole genome shotgun (WGS) entry which is preliminary data.</text>
</comment>
<dbReference type="InterPro" id="IPR036069">
    <property type="entry name" value="DUF34/NIF3_sf"/>
</dbReference>
<dbReference type="PIRSF" id="PIRSF037489">
    <property type="entry name" value="UCP037489_NIF3_YqfO"/>
    <property type="match status" value="1"/>
</dbReference>
<dbReference type="PANTHER" id="PTHR13799">
    <property type="entry name" value="NGG1 INTERACTING FACTOR 3"/>
    <property type="match status" value="1"/>
</dbReference>
<feature type="binding site" evidence="5">
    <location>
        <position position="332"/>
    </location>
    <ligand>
        <name>a divalent metal cation</name>
        <dbReference type="ChEBI" id="CHEBI:60240"/>
        <label>1</label>
    </ligand>
</feature>
<dbReference type="FunFam" id="3.30.70.120:FF:000006">
    <property type="entry name" value="GTP cyclohydrolase 1 type 2 homolog"/>
    <property type="match status" value="1"/>
</dbReference>
<dbReference type="AlphaFoldDB" id="A0A2N3LKM5"/>
<dbReference type="InterPro" id="IPR017221">
    <property type="entry name" value="DUF34/NIF3_bac"/>
</dbReference>
<keyword evidence="7" id="KW-1185">Reference proteome</keyword>
<feature type="binding site" evidence="5">
    <location>
        <position position="335"/>
    </location>
    <ligand>
        <name>a divalent metal cation</name>
        <dbReference type="ChEBI" id="CHEBI:60240"/>
        <label>1</label>
    </ligand>
</feature>
<dbReference type="Gene3D" id="3.40.1390.30">
    <property type="entry name" value="NIF3 (NGG1p interacting factor 3)-like"/>
    <property type="match status" value="1"/>
</dbReference>
<dbReference type="PANTHER" id="PTHR13799:SF14">
    <property type="entry name" value="GTP CYCLOHYDROLASE 1 TYPE 2 HOMOLOG"/>
    <property type="match status" value="1"/>
</dbReference>
<dbReference type="GO" id="GO:0046872">
    <property type="term" value="F:metal ion binding"/>
    <property type="evidence" value="ECO:0007669"/>
    <property type="project" value="UniProtKB-UniRule"/>
</dbReference>
<dbReference type="RefSeq" id="WP_101354074.1">
    <property type="nucleotide sequence ID" value="NZ_PIQO01000006.1"/>
</dbReference>
<sequence>MKKVNGHEIIQLFESFSPKQYAMEGDPIGLQIGRLNQPVTKVLVALDVLEEVVDEAIEKNVQLIIAHHPPIFRPLKKIATDSPSGRLIEKLIKHDIAVYAAHTNLDVATGGVNDLLANALQLEDVSVLVPTYEQKLKKLAVYVPIESENEVRTALGKAGAGAIGLYSNCSFTSEGIGRFLPGDNTNPYIGEVGKLEATKEVKIETIYPDYLEKKVLTAMLKAHPYEEVAYDIYPLENQGPSLGLGRIGVLPDSMSLAQFAQHVKTALDVKAVRVVGDLKDTVKKVAVLGGDGNKYFQHAKFKGADVYVTGDVYYHTAHDMMNAGLNVVDPGHNVEKVMKQGVAKVLTKMSEEKGFDVTFVASDIHTDPFTFI</sequence>
<dbReference type="EMBL" id="PIQO01000006">
    <property type="protein sequence ID" value="PKR85094.1"/>
    <property type="molecule type" value="Genomic_DNA"/>
</dbReference>
<comment type="similarity">
    <text evidence="1 4">Belongs to the GTP cyclohydrolase I type 2/NIF3 family.</text>
</comment>
<organism evidence="6 7">
    <name type="scientific">Heyndrickxia camelliae</name>
    <dbReference type="NCBI Taxonomy" id="1707093"/>
    <lineage>
        <taxon>Bacteria</taxon>
        <taxon>Bacillati</taxon>
        <taxon>Bacillota</taxon>
        <taxon>Bacilli</taxon>
        <taxon>Bacillales</taxon>
        <taxon>Bacillaceae</taxon>
        <taxon>Heyndrickxia</taxon>
    </lineage>
</organism>
<evidence type="ECO:0000313" key="6">
    <source>
        <dbReference type="EMBL" id="PKR85094.1"/>
    </source>
</evidence>
<dbReference type="OrthoDB" id="9792792at2"/>
<accession>A0A2N3LKM5</accession>
<dbReference type="Gene3D" id="3.30.70.120">
    <property type="match status" value="1"/>
</dbReference>
<feature type="binding site" evidence="5">
    <location>
        <position position="68"/>
    </location>
    <ligand>
        <name>a divalent metal cation</name>
        <dbReference type="ChEBI" id="CHEBI:60240"/>
        <label>1</label>
    </ligand>
</feature>
<dbReference type="NCBIfam" id="TIGR00486">
    <property type="entry name" value="YbgI_SA1388"/>
    <property type="match status" value="1"/>
</dbReference>
<dbReference type="FunFam" id="3.40.1390.30:FF:000001">
    <property type="entry name" value="GTP cyclohydrolase 1 type 2"/>
    <property type="match status" value="1"/>
</dbReference>
<protein>
    <recommendedName>
        <fullName evidence="2 4">GTP cyclohydrolase 1 type 2 homolog</fullName>
    </recommendedName>
</protein>
<name>A0A2N3LKM5_9BACI</name>
<dbReference type="Proteomes" id="UP000233440">
    <property type="component" value="Unassembled WGS sequence"/>
</dbReference>
<evidence type="ECO:0000256" key="3">
    <source>
        <dbReference type="ARBA" id="ARBA00022723"/>
    </source>
</evidence>
<dbReference type="InterPro" id="IPR002678">
    <property type="entry name" value="DUF34/NIF3"/>
</dbReference>
<evidence type="ECO:0000313" key="7">
    <source>
        <dbReference type="Proteomes" id="UP000233440"/>
    </source>
</evidence>
<evidence type="ECO:0000256" key="5">
    <source>
        <dbReference type="PIRSR" id="PIRSR602678-1"/>
    </source>
</evidence>
<feature type="binding site" evidence="5">
    <location>
        <position position="67"/>
    </location>
    <ligand>
        <name>a divalent metal cation</name>
        <dbReference type="ChEBI" id="CHEBI:60240"/>
        <label>1</label>
    </ligand>
</feature>
<dbReference type="SUPFAM" id="SSF102705">
    <property type="entry name" value="NIF3 (NGG1p interacting factor 3)-like"/>
    <property type="match status" value="1"/>
</dbReference>
<feature type="binding site" evidence="5">
    <location>
        <position position="106"/>
    </location>
    <ligand>
        <name>a divalent metal cation</name>
        <dbReference type="ChEBI" id="CHEBI:60240"/>
        <label>1</label>
    </ligand>
</feature>
<dbReference type="GO" id="GO:0005737">
    <property type="term" value="C:cytoplasm"/>
    <property type="evidence" value="ECO:0007669"/>
    <property type="project" value="TreeGrafter"/>
</dbReference>
<keyword evidence="3 4" id="KW-0479">Metal-binding</keyword>
<reference evidence="6 7" key="1">
    <citation type="submission" date="2017-11" db="EMBL/GenBank/DDBJ databases">
        <title>Bacillus camelliae sp. nov., isolated from pu'er tea.</title>
        <authorList>
            <person name="Niu L."/>
        </authorList>
    </citation>
    <scope>NUCLEOTIDE SEQUENCE [LARGE SCALE GENOMIC DNA]</scope>
    <source>
        <strain evidence="6 7">7578-1</strain>
    </source>
</reference>
<proteinExistence type="inferred from homology"/>
<dbReference type="Pfam" id="PF01784">
    <property type="entry name" value="DUF34_NIF3"/>
    <property type="match status" value="1"/>
</dbReference>
<dbReference type="InterPro" id="IPR015867">
    <property type="entry name" value="N-reg_PII/ATP_PRibTrfase_C"/>
</dbReference>
<evidence type="ECO:0000256" key="4">
    <source>
        <dbReference type="PIRNR" id="PIRNR037489"/>
    </source>
</evidence>
<evidence type="ECO:0000256" key="1">
    <source>
        <dbReference type="ARBA" id="ARBA00006964"/>
    </source>
</evidence>
<evidence type="ECO:0000256" key="2">
    <source>
        <dbReference type="ARBA" id="ARBA00022112"/>
    </source>
</evidence>